<accession>V5HG67</accession>
<feature type="chain" id="PRO_5004735871" evidence="1">
    <location>
        <begin position="20"/>
        <end position="252"/>
    </location>
</feature>
<keyword evidence="1" id="KW-0732">Signal</keyword>
<dbReference type="EMBL" id="GANP01012010">
    <property type="protein sequence ID" value="JAB72458.1"/>
    <property type="molecule type" value="mRNA"/>
</dbReference>
<dbReference type="AlphaFoldDB" id="V5HG67"/>
<evidence type="ECO:0000313" key="2">
    <source>
        <dbReference type="EMBL" id="JAB72458.1"/>
    </source>
</evidence>
<reference evidence="2" key="1">
    <citation type="journal article" date="2015" name="Sci. Rep.">
        <title>Tissue- and time-dependent transcription in Ixodes ricinus salivary glands and midguts when blood feeding on the vertebrate host.</title>
        <authorList>
            <person name="Kotsyfakis M."/>
            <person name="Schwarz A."/>
            <person name="Erhart J."/>
            <person name="Ribeiro J.M."/>
        </authorList>
    </citation>
    <scope>NUCLEOTIDE SEQUENCE</scope>
    <source>
        <tissue evidence="2">Salivary gland and midgut</tissue>
    </source>
</reference>
<sequence>MLNPISFVVFLRIPGFVFAADLEAGRCTLPSFTTYTGDNVLLKCKHTCRNGATTLRDGGMCLVLNGTKPLGYGRCEDGVCGFIPENQTDECILGSYYYFNSSLEGVIGECKSICLSGRRPLRPDGEPCVVRFNRNMTFINDTRIAEVGYCHNGTCVRSRRPTPPYPTPTTPPVSRCNKHDVYISESIMIAKTCKNSCPPGIEEYRPLGTECVIWSRNWRNGLWFIQRFFIGKCSKGTCTRSSTFYLRTTRRF</sequence>
<protein>
    <submittedName>
        <fullName evidence="2">Putative secreted protein</fullName>
    </submittedName>
</protein>
<name>V5HG67_IXORI</name>
<evidence type="ECO:0000256" key="1">
    <source>
        <dbReference type="SAM" id="SignalP"/>
    </source>
</evidence>
<feature type="signal peptide" evidence="1">
    <location>
        <begin position="1"/>
        <end position="19"/>
    </location>
</feature>
<proteinExistence type="evidence at transcript level"/>
<organism evidence="2">
    <name type="scientific">Ixodes ricinus</name>
    <name type="common">Common tick</name>
    <name type="synonym">Acarus ricinus</name>
    <dbReference type="NCBI Taxonomy" id="34613"/>
    <lineage>
        <taxon>Eukaryota</taxon>
        <taxon>Metazoa</taxon>
        <taxon>Ecdysozoa</taxon>
        <taxon>Arthropoda</taxon>
        <taxon>Chelicerata</taxon>
        <taxon>Arachnida</taxon>
        <taxon>Acari</taxon>
        <taxon>Parasitiformes</taxon>
        <taxon>Ixodida</taxon>
        <taxon>Ixodoidea</taxon>
        <taxon>Ixodidae</taxon>
        <taxon>Ixodinae</taxon>
        <taxon>Ixodes</taxon>
    </lineage>
</organism>